<dbReference type="OrthoDB" id="9849386at2"/>
<organism evidence="1 2">
    <name type="scientific">Phaeocystidibacter luteus</name>
    <dbReference type="NCBI Taxonomy" id="911197"/>
    <lineage>
        <taxon>Bacteria</taxon>
        <taxon>Pseudomonadati</taxon>
        <taxon>Bacteroidota</taxon>
        <taxon>Flavobacteriia</taxon>
        <taxon>Flavobacteriales</taxon>
        <taxon>Phaeocystidibacteraceae</taxon>
        <taxon>Phaeocystidibacter</taxon>
    </lineage>
</organism>
<protein>
    <submittedName>
        <fullName evidence="1">Uncharacterized protein</fullName>
    </submittedName>
</protein>
<proteinExistence type="predicted"/>
<dbReference type="EMBL" id="WBVO01000001">
    <property type="protein sequence ID" value="KAB2814502.1"/>
    <property type="molecule type" value="Genomic_DNA"/>
</dbReference>
<name>A0A6N6RLR7_9FLAO</name>
<accession>A0A6N6RLR7</accession>
<evidence type="ECO:0000313" key="1">
    <source>
        <dbReference type="EMBL" id="KAB2814502.1"/>
    </source>
</evidence>
<comment type="caution">
    <text evidence="1">The sequence shown here is derived from an EMBL/GenBank/DDBJ whole genome shotgun (WGS) entry which is preliminary data.</text>
</comment>
<keyword evidence="2" id="KW-1185">Reference proteome</keyword>
<dbReference type="RefSeq" id="WP_151666082.1">
    <property type="nucleotide sequence ID" value="NZ_WBVO01000001.1"/>
</dbReference>
<dbReference type="AlphaFoldDB" id="A0A6N6RLR7"/>
<reference evidence="1 2" key="1">
    <citation type="submission" date="2019-09" db="EMBL/GenBank/DDBJ databases">
        <title>Genomes of family Cryomorphaceae.</title>
        <authorList>
            <person name="Bowman J.P."/>
        </authorList>
    </citation>
    <scope>NUCLEOTIDE SEQUENCE [LARGE SCALE GENOMIC DNA]</scope>
    <source>
        <strain evidence="1 2">LMG 25704</strain>
    </source>
</reference>
<gene>
    <name evidence="1" type="ORF">F8C67_01830</name>
</gene>
<evidence type="ECO:0000313" key="2">
    <source>
        <dbReference type="Proteomes" id="UP000468650"/>
    </source>
</evidence>
<sequence length="131" mass="15742">MKETNEWISESSVVWEDPSICSEEMRLKSIEPELRRFAVETCLMLPESAMEPFLAFIELIENDNWNYRNVIQFRSVVIRIVHLLEPLHLNVQNSHIDMTKWYMIEDFSESWKSKIEDVLEMWNGELQFLMN</sequence>
<dbReference type="Proteomes" id="UP000468650">
    <property type="component" value="Unassembled WGS sequence"/>
</dbReference>